<dbReference type="Pfam" id="PF11799">
    <property type="entry name" value="IMS_C"/>
    <property type="match status" value="1"/>
</dbReference>
<reference evidence="3" key="1">
    <citation type="submission" date="2023-07" db="EMBL/GenBank/DDBJ databases">
        <title>Genomic Encyclopedia of Type Strains, Phase IV (KMG-IV): sequencing the most valuable type-strain genomes for metagenomic binning, comparative biology and taxonomic classification.</title>
        <authorList>
            <person name="Goeker M."/>
        </authorList>
    </citation>
    <scope>NUCLEOTIDE SEQUENCE</scope>
    <source>
        <strain evidence="3">DSM 19569</strain>
    </source>
</reference>
<accession>A0AAJ1WYD1</accession>
<dbReference type="AlphaFoldDB" id="A0AAJ1WYD1"/>
<name>A0AAJ1WYD1_9HYPH</name>
<comment type="caution">
    <text evidence="3">The sequence shown here is derived from an EMBL/GenBank/DDBJ whole genome shotgun (WGS) entry which is preliminary data.</text>
</comment>
<feature type="region of interest" description="Disordered" evidence="1">
    <location>
        <begin position="104"/>
        <end position="124"/>
    </location>
</feature>
<proteinExistence type="predicted"/>
<evidence type="ECO:0000313" key="3">
    <source>
        <dbReference type="EMBL" id="MDQ0547499.1"/>
    </source>
</evidence>
<evidence type="ECO:0000313" key="4">
    <source>
        <dbReference type="Proteomes" id="UP001223420"/>
    </source>
</evidence>
<sequence>MVTTNRHKSEDAQYYATRPVRLTIGTSDTGRLIRAALWGLKGIYRPEFRYKKCGVLFLDLHPADGVQGSLFLRPDRPERVRLMDCIDQLNARYGRGLPAAGRIARGSCGRSTSRSVTPHDGASS</sequence>
<organism evidence="3 4">
    <name type="scientific">Methylobacterium brachiatum</name>
    <dbReference type="NCBI Taxonomy" id="269660"/>
    <lineage>
        <taxon>Bacteria</taxon>
        <taxon>Pseudomonadati</taxon>
        <taxon>Pseudomonadota</taxon>
        <taxon>Alphaproteobacteria</taxon>
        <taxon>Hyphomicrobiales</taxon>
        <taxon>Methylobacteriaceae</taxon>
        <taxon>Methylobacterium</taxon>
    </lineage>
</organism>
<dbReference type="Proteomes" id="UP001223420">
    <property type="component" value="Unassembled WGS sequence"/>
</dbReference>
<feature type="domain" description="DNA polymerase Y-family little finger" evidence="2">
    <location>
        <begin position="7"/>
        <end position="70"/>
    </location>
</feature>
<feature type="compositionally biased region" description="Polar residues" evidence="1">
    <location>
        <begin position="109"/>
        <end position="124"/>
    </location>
</feature>
<dbReference type="InterPro" id="IPR017961">
    <property type="entry name" value="DNA_pol_Y-fam_little_finger"/>
</dbReference>
<evidence type="ECO:0000259" key="2">
    <source>
        <dbReference type="Pfam" id="PF11799"/>
    </source>
</evidence>
<gene>
    <name evidence="3" type="ORF">QO001_006458</name>
</gene>
<dbReference type="GO" id="GO:0006281">
    <property type="term" value="P:DNA repair"/>
    <property type="evidence" value="ECO:0007669"/>
    <property type="project" value="InterPro"/>
</dbReference>
<dbReference type="EMBL" id="JAUSWL010000027">
    <property type="protein sequence ID" value="MDQ0547499.1"/>
    <property type="molecule type" value="Genomic_DNA"/>
</dbReference>
<dbReference type="GO" id="GO:0003684">
    <property type="term" value="F:damaged DNA binding"/>
    <property type="evidence" value="ECO:0007669"/>
    <property type="project" value="InterPro"/>
</dbReference>
<protein>
    <recommendedName>
        <fullName evidence="2">DNA polymerase Y-family little finger domain-containing protein</fullName>
    </recommendedName>
</protein>
<evidence type="ECO:0000256" key="1">
    <source>
        <dbReference type="SAM" id="MobiDB-lite"/>
    </source>
</evidence>